<evidence type="ECO:0000313" key="2">
    <source>
        <dbReference type="Proteomes" id="UP000539538"/>
    </source>
</evidence>
<organism evidence="1 2">
    <name type="scientific">Aminobacter niigataensis</name>
    <dbReference type="NCBI Taxonomy" id="83265"/>
    <lineage>
        <taxon>Bacteria</taxon>
        <taxon>Pseudomonadati</taxon>
        <taxon>Pseudomonadota</taxon>
        <taxon>Alphaproteobacteria</taxon>
        <taxon>Hyphomicrobiales</taxon>
        <taxon>Phyllobacteriaceae</taxon>
        <taxon>Aminobacter</taxon>
    </lineage>
</organism>
<keyword evidence="2" id="KW-1185">Reference proteome</keyword>
<sequence length="114" mass="13046">MARPITVTDPRHRIEQATYRRGLDARRSPEAPQTDTAITVALYGLLREIAIRSPKRSRKSRDEFLSRAADVLVAQGFDRARSIAVLRRRLVRPPERFDRLLGIEDLDGRSDILP</sequence>
<evidence type="ECO:0000313" key="1">
    <source>
        <dbReference type="EMBL" id="MBB4653318.1"/>
    </source>
</evidence>
<comment type="caution">
    <text evidence="1">The sequence shown here is derived from an EMBL/GenBank/DDBJ whole genome shotgun (WGS) entry which is preliminary data.</text>
</comment>
<name>A0ABR6L955_9HYPH</name>
<reference evidence="1 2" key="1">
    <citation type="submission" date="2020-08" db="EMBL/GenBank/DDBJ databases">
        <title>Genomic Encyclopedia of Type Strains, Phase IV (KMG-IV): sequencing the most valuable type-strain genomes for metagenomic binning, comparative biology and taxonomic classification.</title>
        <authorList>
            <person name="Goeker M."/>
        </authorList>
    </citation>
    <scope>NUCLEOTIDE SEQUENCE [LARGE SCALE GENOMIC DNA]</scope>
    <source>
        <strain evidence="1 2">DSM 7050</strain>
    </source>
</reference>
<dbReference type="EMBL" id="JACHOT010000012">
    <property type="protein sequence ID" value="MBB4653318.1"/>
    <property type="molecule type" value="Genomic_DNA"/>
</dbReference>
<dbReference type="Proteomes" id="UP000539538">
    <property type="component" value="Unassembled WGS sequence"/>
</dbReference>
<proteinExistence type="predicted"/>
<gene>
    <name evidence="1" type="ORF">GGQ99_005108</name>
</gene>
<protein>
    <submittedName>
        <fullName evidence="1">Uncharacterized protein</fullName>
    </submittedName>
</protein>
<accession>A0ABR6L955</accession>